<comment type="subcellular location">
    <subcellularLocation>
        <location evidence="2">Cell membrane</location>
        <topology evidence="2">Multi-pass membrane protein</topology>
    </subcellularLocation>
</comment>
<feature type="region of interest" description="Disordered" evidence="14">
    <location>
        <begin position="530"/>
        <end position="578"/>
    </location>
</feature>
<keyword evidence="12" id="KW-0902">Two-component regulatory system</keyword>
<proteinExistence type="predicted"/>
<evidence type="ECO:0000256" key="12">
    <source>
        <dbReference type="ARBA" id="ARBA00023012"/>
    </source>
</evidence>
<sequence>MATKSKNTDMFKGLVSWFCMILVLCSVTLGIVYLLFVILDPGMAENISDILVYLERYKELPYPLLVPIVCACSLFAAAVVFVFVFRKDRRQFEAFIAQGLSRVWVELKFLFICLTLMFCLMLGGGLSGPAFVVAIVLLLYFLCLDIGHNKRFFRHNIIHSLLVALNSYREMTSFEQRSMRRLLSSLAVILGVGGVSAIALFTLSRAYWGPIKGFLASAVVLFAVVGIVGTILWYTLALKRDLKDWNVLMAQIAEMYGGNLNAVNHVPPTSNLYDCAMQLNMIRTGIQKAVEEGTKADWTKVELITNVSHDIKTPLTSIISYIDLLKKEPDLPPHVMDYISTISHKADRLSHIVQDVFEVSKAATGNITLNLEDLDIGKLLQQTFGEMDETLRASQLTWRVEIPEAPILVHADGQRLYRVFQNLIRNCAQYSLEGSRAYVSLTAQNGMAQVSIRNISRNEITMNSDDLTARFVRGDQNRTTEGSGLGLSIAKSFTEACGGKFFVRTDGDLFIVTVQFPQVVKKAAPIPTADPLYNGGISGSPSVSNPEKENVPAAPQSTEEQTASTKENALPAVRDPFL</sequence>
<keyword evidence="18" id="KW-1185">Reference proteome</keyword>
<comment type="caution">
    <text evidence="17">The sequence shown here is derived from an EMBL/GenBank/DDBJ whole genome shotgun (WGS) entry which is preliminary data.</text>
</comment>
<dbReference type="PROSITE" id="PS50109">
    <property type="entry name" value="HIS_KIN"/>
    <property type="match status" value="1"/>
</dbReference>
<evidence type="ECO:0000313" key="18">
    <source>
        <dbReference type="Proteomes" id="UP001524473"/>
    </source>
</evidence>
<keyword evidence="7 15" id="KW-0812">Transmembrane</keyword>
<evidence type="ECO:0000256" key="15">
    <source>
        <dbReference type="SAM" id="Phobius"/>
    </source>
</evidence>
<evidence type="ECO:0000256" key="9">
    <source>
        <dbReference type="ARBA" id="ARBA00022777"/>
    </source>
</evidence>
<dbReference type="SUPFAM" id="SSF47384">
    <property type="entry name" value="Homodimeric domain of signal transducing histidine kinase"/>
    <property type="match status" value="1"/>
</dbReference>
<comment type="catalytic activity">
    <reaction evidence="1">
        <text>ATP + protein L-histidine = ADP + protein N-phospho-L-histidine.</text>
        <dbReference type="EC" id="2.7.13.3"/>
    </reaction>
</comment>
<dbReference type="InterPro" id="IPR050398">
    <property type="entry name" value="HssS/ArlS-like"/>
</dbReference>
<dbReference type="GO" id="GO:0016301">
    <property type="term" value="F:kinase activity"/>
    <property type="evidence" value="ECO:0007669"/>
    <property type="project" value="UniProtKB-KW"/>
</dbReference>
<dbReference type="InterPro" id="IPR036097">
    <property type="entry name" value="HisK_dim/P_sf"/>
</dbReference>
<dbReference type="SUPFAM" id="SSF55874">
    <property type="entry name" value="ATPase domain of HSP90 chaperone/DNA topoisomerase II/histidine kinase"/>
    <property type="match status" value="1"/>
</dbReference>
<gene>
    <name evidence="17" type="ORF">NE695_03745</name>
</gene>
<dbReference type="Proteomes" id="UP001524473">
    <property type="component" value="Unassembled WGS sequence"/>
</dbReference>
<feature type="transmembrane region" description="Helical" evidence="15">
    <location>
        <begin position="186"/>
        <end position="208"/>
    </location>
</feature>
<keyword evidence="6" id="KW-0808">Transferase</keyword>
<keyword evidence="11 15" id="KW-1133">Transmembrane helix</keyword>
<organism evidence="17 18">
    <name type="scientific">Neglectibacter timonensis</name>
    <dbReference type="NCBI Taxonomy" id="1776382"/>
    <lineage>
        <taxon>Bacteria</taxon>
        <taxon>Bacillati</taxon>
        <taxon>Bacillota</taxon>
        <taxon>Clostridia</taxon>
        <taxon>Eubacteriales</taxon>
        <taxon>Oscillospiraceae</taxon>
        <taxon>Neglectibacter</taxon>
    </lineage>
</organism>
<dbReference type="Gene3D" id="3.30.565.10">
    <property type="entry name" value="Histidine kinase-like ATPase, C-terminal domain"/>
    <property type="match status" value="1"/>
</dbReference>
<feature type="compositionally biased region" description="Polar residues" evidence="14">
    <location>
        <begin position="555"/>
        <end position="567"/>
    </location>
</feature>
<feature type="transmembrane region" description="Helical" evidence="15">
    <location>
        <begin position="214"/>
        <end position="236"/>
    </location>
</feature>
<evidence type="ECO:0000259" key="16">
    <source>
        <dbReference type="PROSITE" id="PS50109"/>
    </source>
</evidence>
<evidence type="ECO:0000256" key="8">
    <source>
        <dbReference type="ARBA" id="ARBA00022741"/>
    </source>
</evidence>
<feature type="transmembrane region" description="Helical" evidence="15">
    <location>
        <begin position="105"/>
        <end position="124"/>
    </location>
</feature>
<evidence type="ECO:0000256" key="5">
    <source>
        <dbReference type="ARBA" id="ARBA00022553"/>
    </source>
</evidence>
<evidence type="ECO:0000256" key="1">
    <source>
        <dbReference type="ARBA" id="ARBA00000085"/>
    </source>
</evidence>
<protein>
    <recommendedName>
        <fullName evidence="3">histidine kinase</fullName>
        <ecNumber evidence="3">2.7.13.3</ecNumber>
    </recommendedName>
</protein>
<evidence type="ECO:0000256" key="3">
    <source>
        <dbReference type="ARBA" id="ARBA00012438"/>
    </source>
</evidence>
<feature type="domain" description="Histidine kinase" evidence="16">
    <location>
        <begin position="306"/>
        <end position="520"/>
    </location>
</feature>
<dbReference type="SMART" id="SM00387">
    <property type="entry name" value="HATPase_c"/>
    <property type="match status" value="1"/>
</dbReference>
<dbReference type="InterPro" id="IPR003594">
    <property type="entry name" value="HATPase_dom"/>
</dbReference>
<accession>A0ABT1RWJ6</accession>
<keyword evidence="8" id="KW-0547">Nucleotide-binding</keyword>
<dbReference type="InterPro" id="IPR005467">
    <property type="entry name" value="His_kinase_dom"/>
</dbReference>
<dbReference type="InterPro" id="IPR036890">
    <property type="entry name" value="HATPase_C_sf"/>
</dbReference>
<evidence type="ECO:0000256" key="6">
    <source>
        <dbReference type="ARBA" id="ARBA00022679"/>
    </source>
</evidence>
<keyword evidence="9 17" id="KW-0418">Kinase</keyword>
<dbReference type="PANTHER" id="PTHR45528:SF1">
    <property type="entry name" value="SENSOR HISTIDINE KINASE CPXA"/>
    <property type="match status" value="1"/>
</dbReference>
<dbReference type="CDD" id="cd00082">
    <property type="entry name" value="HisKA"/>
    <property type="match status" value="1"/>
</dbReference>
<dbReference type="Pfam" id="PF02518">
    <property type="entry name" value="HATPase_c"/>
    <property type="match status" value="1"/>
</dbReference>
<dbReference type="PANTHER" id="PTHR45528">
    <property type="entry name" value="SENSOR HISTIDINE KINASE CPXA"/>
    <property type="match status" value="1"/>
</dbReference>
<evidence type="ECO:0000256" key="2">
    <source>
        <dbReference type="ARBA" id="ARBA00004651"/>
    </source>
</evidence>
<keyword evidence="4" id="KW-1003">Cell membrane</keyword>
<dbReference type="EC" id="2.7.13.3" evidence="3"/>
<keyword evidence="13 15" id="KW-0472">Membrane</keyword>
<keyword evidence="5" id="KW-0597">Phosphoprotein</keyword>
<evidence type="ECO:0000313" key="17">
    <source>
        <dbReference type="EMBL" id="MCQ4839028.1"/>
    </source>
</evidence>
<dbReference type="InterPro" id="IPR003661">
    <property type="entry name" value="HisK_dim/P_dom"/>
</dbReference>
<dbReference type="RefSeq" id="WP_256191578.1">
    <property type="nucleotide sequence ID" value="NZ_JANFZG010000008.1"/>
</dbReference>
<dbReference type="EMBL" id="JANFZH010000006">
    <property type="protein sequence ID" value="MCQ4839028.1"/>
    <property type="molecule type" value="Genomic_DNA"/>
</dbReference>
<evidence type="ECO:0000256" key="4">
    <source>
        <dbReference type="ARBA" id="ARBA00022475"/>
    </source>
</evidence>
<feature type="transmembrane region" description="Helical" evidence="15">
    <location>
        <begin position="14"/>
        <end position="39"/>
    </location>
</feature>
<reference evidence="17 18" key="1">
    <citation type="submission" date="2022-06" db="EMBL/GenBank/DDBJ databases">
        <title>Isolation of gut microbiota from human fecal samples.</title>
        <authorList>
            <person name="Pamer E.G."/>
            <person name="Barat B."/>
            <person name="Waligurski E."/>
            <person name="Medina S."/>
            <person name="Paddock L."/>
            <person name="Mostad J."/>
        </authorList>
    </citation>
    <scope>NUCLEOTIDE SEQUENCE [LARGE SCALE GENOMIC DNA]</scope>
    <source>
        <strain evidence="17 18">DFI.9.73</strain>
    </source>
</reference>
<evidence type="ECO:0000256" key="14">
    <source>
        <dbReference type="SAM" id="MobiDB-lite"/>
    </source>
</evidence>
<dbReference type="Gene3D" id="1.10.287.130">
    <property type="match status" value="1"/>
</dbReference>
<feature type="transmembrane region" description="Helical" evidence="15">
    <location>
        <begin position="64"/>
        <end position="85"/>
    </location>
</feature>
<dbReference type="Pfam" id="PF00512">
    <property type="entry name" value="HisKA"/>
    <property type="match status" value="1"/>
</dbReference>
<dbReference type="SMART" id="SM00388">
    <property type="entry name" value="HisKA"/>
    <property type="match status" value="1"/>
</dbReference>
<name>A0ABT1RWJ6_9FIRM</name>
<evidence type="ECO:0000256" key="13">
    <source>
        <dbReference type="ARBA" id="ARBA00023136"/>
    </source>
</evidence>
<evidence type="ECO:0000256" key="11">
    <source>
        <dbReference type="ARBA" id="ARBA00022989"/>
    </source>
</evidence>
<keyword evidence="10" id="KW-0067">ATP-binding</keyword>
<evidence type="ECO:0000256" key="7">
    <source>
        <dbReference type="ARBA" id="ARBA00022692"/>
    </source>
</evidence>
<feature type="transmembrane region" description="Helical" evidence="15">
    <location>
        <begin position="130"/>
        <end position="147"/>
    </location>
</feature>
<evidence type="ECO:0000256" key="10">
    <source>
        <dbReference type="ARBA" id="ARBA00022840"/>
    </source>
</evidence>